<dbReference type="RefSeq" id="XP_026763761.1">
    <property type="nucleotide sequence ID" value="XM_026907960.3"/>
</dbReference>
<dbReference type="SMART" id="SM00614">
    <property type="entry name" value="ZnF_BED"/>
    <property type="match status" value="1"/>
</dbReference>
<dbReference type="GO" id="GO:0003677">
    <property type="term" value="F:DNA binding"/>
    <property type="evidence" value="ECO:0007669"/>
    <property type="project" value="InterPro"/>
</dbReference>
<evidence type="ECO:0000256" key="3">
    <source>
        <dbReference type="ARBA" id="ARBA00022833"/>
    </source>
</evidence>
<dbReference type="Pfam" id="PF02892">
    <property type="entry name" value="zf-BED"/>
    <property type="match status" value="1"/>
</dbReference>
<gene>
    <name evidence="7" type="primary">LOC113522281</name>
</gene>
<dbReference type="Proteomes" id="UP001652740">
    <property type="component" value="Unplaced"/>
</dbReference>
<name>A0A6J1X2X7_GALME</name>
<dbReference type="GO" id="GO:0008270">
    <property type="term" value="F:zinc ion binding"/>
    <property type="evidence" value="ECO:0007669"/>
    <property type="project" value="UniProtKB-KW"/>
</dbReference>
<dbReference type="PROSITE" id="PS50808">
    <property type="entry name" value="ZF_BED"/>
    <property type="match status" value="1"/>
</dbReference>
<keyword evidence="6" id="KW-1185">Reference proteome</keyword>
<dbReference type="KEGG" id="gmw:113522281"/>
<accession>A0A6J1X2X7</accession>
<keyword evidence="3" id="KW-0862">Zinc</keyword>
<dbReference type="InParanoid" id="A0A6J1X2X7"/>
<organism evidence="6 7">
    <name type="scientific">Galleria mellonella</name>
    <name type="common">Greater wax moth</name>
    <dbReference type="NCBI Taxonomy" id="7137"/>
    <lineage>
        <taxon>Eukaryota</taxon>
        <taxon>Metazoa</taxon>
        <taxon>Ecdysozoa</taxon>
        <taxon>Arthropoda</taxon>
        <taxon>Hexapoda</taxon>
        <taxon>Insecta</taxon>
        <taxon>Pterygota</taxon>
        <taxon>Neoptera</taxon>
        <taxon>Endopterygota</taxon>
        <taxon>Lepidoptera</taxon>
        <taxon>Glossata</taxon>
        <taxon>Ditrysia</taxon>
        <taxon>Pyraloidea</taxon>
        <taxon>Pyralidae</taxon>
        <taxon>Galleriinae</taxon>
        <taxon>Galleria</taxon>
    </lineage>
</organism>
<dbReference type="OrthoDB" id="1607513at2759"/>
<dbReference type="AlphaFoldDB" id="A0A6J1X2X7"/>
<protein>
    <submittedName>
        <fullName evidence="7">Uncharacterized protein LOC113522281 isoform X1</fullName>
    </submittedName>
</protein>
<proteinExistence type="predicted"/>
<keyword evidence="1" id="KW-0479">Metal-binding</keyword>
<reference evidence="7" key="1">
    <citation type="submission" date="2025-08" db="UniProtKB">
        <authorList>
            <consortium name="RefSeq"/>
        </authorList>
    </citation>
    <scope>IDENTIFICATION</scope>
    <source>
        <tissue evidence="7">Whole larvae</tissue>
    </source>
</reference>
<evidence type="ECO:0000256" key="2">
    <source>
        <dbReference type="ARBA" id="ARBA00022771"/>
    </source>
</evidence>
<dbReference type="InterPro" id="IPR003656">
    <property type="entry name" value="Znf_BED"/>
</dbReference>
<dbReference type="GeneID" id="113522281"/>
<evidence type="ECO:0000259" key="5">
    <source>
        <dbReference type="PROSITE" id="PS50808"/>
    </source>
</evidence>
<evidence type="ECO:0000313" key="6">
    <source>
        <dbReference type="Proteomes" id="UP001652740"/>
    </source>
</evidence>
<keyword evidence="2 4" id="KW-0863">Zinc-finger</keyword>
<sequence>MKKCSSIAWRFFDRIENEKKRCISVMCKLCDTQYKFFGNTTNLRQHLINKHPLQWELAQNGTFDESNFRIDDDESRSYDKNVRYSISVDNSRNPTGEQMPKIEIQRIDVLEASDVENDNRDNEESEATFNLVKQLHESSALRGSDEEWLEDDHYQTYQPKRKKVAYRKIKREIQTPPRRTRETYRPVKYEKSPVIADITSYRDEYSVFGEYVANKLRKFKVPRTRGNLQQLITTILWQAEYGTYDSANAVKRVLMYSVQDPEPGQSTIHQDQDPSMVQHVLETHVQAEEVVEEQQNTPN</sequence>
<evidence type="ECO:0000256" key="4">
    <source>
        <dbReference type="PROSITE-ProRule" id="PRU00027"/>
    </source>
</evidence>
<dbReference type="InterPro" id="IPR036236">
    <property type="entry name" value="Znf_C2H2_sf"/>
</dbReference>
<feature type="domain" description="BED-type" evidence="5">
    <location>
        <begin position="3"/>
        <end position="58"/>
    </location>
</feature>
<evidence type="ECO:0000256" key="1">
    <source>
        <dbReference type="ARBA" id="ARBA00022723"/>
    </source>
</evidence>
<dbReference type="SUPFAM" id="SSF57667">
    <property type="entry name" value="beta-beta-alpha zinc fingers"/>
    <property type="match status" value="1"/>
</dbReference>
<evidence type="ECO:0000313" key="7">
    <source>
        <dbReference type="RefSeq" id="XP_026763761.1"/>
    </source>
</evidence>